<keyword evidence="1" id="KW-0614">Plasmid</keyword>
<organism evidence="1 2">
    <name type="scientific">Jeotgalibacillus malaysiensis</name>
    <dbReference type="NCBI Taxonomy" id="1508404"/>
    <lineage>
        <taxon>Bacteria</taxon>
        <taxon>Bacillati</taxon>
        <taxon>Bacillota</taxon>
        <taxon>Bacilli</taxon>
        <taxon>Bacillales</taxon>
        <taxon>Caryophanaceae</taxon>
        <taxon>Jeotgalibacillus</taxon>
    </lineage>
</organism>
<accession>A0A0B5AWQ7</accession>
<name>A0A0B5AWQ7_9BACL</name>
<proteinExistence type="predicted"/>
<dbReference type="AlphaFoldDB" id="A0A0B5AWQ7"/>
<evidence type="ECO:0000313" key="1">
    <source>
        <dbReference type="EMBL" id="AJD93137.1"/>
    </source>
</evidence>
<reference evidence="1 2" key="1">
    <citation type="submission" date="2014-08" db="EMBL/GenBank/DDBJ databases">
        <title>Complete genome of a marine bacteria Jeotgalibacillus malaysiensis.</title>
        <authorList>
            <person name="Yaakop A.S."/>
            <person name="Chan K.-G."/>
            <person name="Goh K.M."/>
        </authorList>
    </citation>
    <scope>NUCLEOTIDE SEQUENCE [LARGE SCALE GENOMIC DNA]</scope>
    <source>
        <strain evidence="1 2">D5</strain>
        <plasmid evidence="2">Plasmid</plasmid>
    </source>
</reference>
<geneLocation type="plasmid" evidence="2"/>
<evidence type="ECO:0000313" key="2">
    <source>
        <dbReference type="Proteomes" id="UP000031449"/>
    </source>
</evidence>
<dbReference type="BioCyc" id="JESP1508404:G14D9-13103-MONOMER"/>
<dbReference type="KEGG" id="jeo:JMA_38190"/>
<dbReference type="HOGENOM" id="CLU_2788320_0_0_9"/>
<gene>
    <name evidence="1" type="ORF">JMA_38190</name>
</gene>
<dbReference type="OrthoDB" id="10006484at2"/>
<protein>
    <submittedName>
        <fullName evidence="1">Uncharacterized protein</fullName>
    </submittedName>
</protein>
<dbReference type="Proteomes" id="UP000031449">
    <property type="component" value="Plasmid unnamed"/>
</dbReference>
<keyword evidence="2" id="KW-1185">Reference proteome</keyword>
<dbReference type="EMBL" id="CP009417">
    <property type="protein sequence ID" value="AJD93137.1"/>
    <property type="molecule type" value="Genomic_DNA"/>
</dbReference>
<sequence length="68" mass="8137">MFTFKETDEDGIKHFVSEDGEFEVLQQENDGFFLLYRFNEKENFFDWTETKHTSLEECEVETKSLLAS</sequence>